<evidence type="ECO:0000256" key="12">
    <source>
        <dbReference type="SAM" id="SignalP"/>
    </source>
</evidence>
<dbReference type="InterPro" id="IPR027939">
    <property type="entry name" value="NMT1/THI5"/>
</dbReference>
<comment type="caution">
    <text evidence="14">The sequence shown here is derived from an EMBL/GenBank/DDBJ whole genome shotgun (WGS) entry which is preliminary data.</text>
</comment>
<dbReference type="PROSITE" id="PS51257">
    <property type="entry name" value="PROKAR_LIPOPROTEIN"/>
    <property type="match status" value="1"/>
</dbReference>
<dbReference type="EMBL" id="BAABEO010000023">
    <property type="protein sequence ID" value="GAA3694002.1"/>
    <property type="molecule type" value="Genomic_DNA"/>
</dbReference>
<gene>
    <name evidence="14" type="ORF">GCM10023081_34140</name>
</gene>
<dbReference type="RefSeq" id="WP_345152648.1">
    <property type="nucleotide sequence ID" value="NZ_BAABEO010000023.1"/>
</dbReference>
<comment type="similarity">
    <text evidence="3">Belongs to the NMT1/THI5 family.</text>
</comment>
<keyword evidence="6" id="KW-0479">Metal-binding</keyword>
<dbReference type="Proteomes" id="UP001500752">
    <property type="component" value="Unassembled WGS sequence"/>
</dbReference>
<evidence type="ECO:0000256" key="9">
    <source>
        <dbReference type="ARBA" id="ARBA00023004"/>
    </source>
</evidence>
<dbReference type="PANTHER" id="PTHR31528">
    <property type="entry name" value="4-AMINO-5-HYDROXYMETHYL-2-METHYLPYRIMIDINE PHOSPHATE SYNTHASE THI11-RELATED"/>
    <property type="match status" value="1"/>
</dbReference>
<keyword evidence="5" id="KW-0808">Transferase</keyword>
<organism evidence="14 15">
    <name type="scientific">Arthrobacter ginkgonis</name>
    <dbReference type="NCBI Taxonomy" id="1630594"/>
    <lineage>
        <taxon>Bacteria</taxon>
        <taxon>Bacillati</taxon>
        <taxon>Actinomycetota</taxon>
        <taxon>Actinomycetes</taxon>
        <taxon>Micrococcales</taxon>
        <taxon>Micrococcaceae</taxon>
        <taxon>Arthrobacter</taxon>
    </lineage>
</organism>
<dbReference type="Pfam" id="PF09084">
    <property type="entry name" value="NMT1"/>
    <property type="match status" value="1"/>
</dbReference>
<dbReference type="PANTHER" id="PTHR31528:SF1">
    <property type="entry name" value="4-AMINO-5-HYDROXYMETHYL-2-METHYLPYRIMIDINE PHOSPHATE SYNTHASE THI11-RELATED"/>
    <property type="match status" value="1"/>
</dbReference>
<proteinExistence type="inferred from homology"/>
<evidence type="ECO:0000313" key="14">
    <source>
        <dbReference type="EMBL" id="GAA3694002.1"/>
    </source>
</evidence>
<evidence type="ECO:0000256" key="2">
    <source>
        <dbReference type="ARBA" id="ARBA00004948"/>
    </source>
</evidence>
<evidence type="ECO:0000256" key="3">
    <source>
        <dbReference type="ARBA" id="ARBA00009406"/>
    </source>
</evidence>
<evidence type="ECO:0000256" key="7">
    <source>
        <dbReference type="ARBA" id="ARBA00022898"/>
    </source>
</evidence>
<keyword evidence="8" id="KW-0784">Thiamine biosynthesis</keyword>
<comment type="pathway">
    <text evidence="2">Cofactor biosynthesis; thiamine diphosphate biosynthesis.</text>
</comment>
<keyword evidence="9" id="KW-0408">Iron</keyword>
<feature type="chain" id="PRO_5045392399" description="Thiamine pyrimidine synthase" evidence="12">
    <location>
        <begin position="36"/>
        <end position="362"/>
    </location>
</feature>
<accession>A0ABP7CSU0</accession>
<dbReference type="InterPro" id="IPR015168">
    <property type="entry name" value="SsuA/THI5"/>
</dbReference>
<evidence type="ECO:0000256" key="11">
    <source>
        <dbReference type="ARBA" id="ARBA00048179"/>
    </source>
</evidence>
<feature type="domain" description="SsuA/THI5-like" evidence="13">
    <location>
        <begin position="64"/>
        <end position="275"/>
    </location>
</feature>
<evidence type="ECO:0000256" key="5">
    <source>
        <dbReference type="ARBA" id="ARBA00022679"/>
    </source>
</evidence>
<evidence type="ECO:0000256" key="6">
    <source>
        <dbReference type="ARBA" id="ARBA00022723"/>
    </source>
</evidence>
<evidence type="ECO:0000256" key="1">
    <source>
        <dbReference type="ARBA" id="ARBA00003469"/>
    </source>
</evidence>
<dbReference type="Gene3D" id="3.40.190.10">
    <property type="entry name" value="Periplasmic binding protein-like II"/>
    <property type="match status" value="2"/>
</dbReference>
<keyword evidence="12" id="KW-0732">Signal</keyword>
<keyword evidence="15" id="KW-1185">Reference proteome</keyword>
<evidence type="ECO:0000256" key="4">
    <source>
        <dbReference type="ARBA" id="ARBA00011738"/>
    </source>
</evidence>
<comment type="subunit">
    <text evidence="4">Homodimer.</text>
</comment>
<comment type="catalytic activity">
    <reaction evidence="11">
        <text>N(6)-(pyridoxal phosphate)-L-lysyl-[4-amino-5-hydroxymethyl-2-methylpyrimidine phosphate synthase] + L-histidyl-[4-amino-5-hydroxymethyl-2-methylpyrimidine phosphate synthase] + 2 Fe(3+) + 4 H2O = L-lysyl-[4-amino-5-hydroxymethyl-2-methylpyrimidine phosphate synthase] + (2S)-2-amino-5-hydroxy-4-oxopentanoyl-[4-amino-5-hydroxymethyl-2-methylpyrimidine phosphate synthase] + 4-amino-2-methyl-5-(phosphooxymethyl)pyrimidine + 3-oxopropanoate + 2 Fe(2+) + 2 H(+)</text>
        <dbReference type="Rhea" id="RHEA:65756"/>
        <dbReference type="Rhea" id="RHEA-COMP:16892"/>
        <dbReference type="Rhea" id="RHEA-COMP:16893"/>
        <dbReference type="Rhea" id="RHEA-COMP:16894"/>
        <dbReference type="Rhea" id="RHEA-COMP:16895"/>
        <dbReference type="ChEBI" id="CHEBI:15377"/>
        <dbReference type="ChEBI" id="CHEBI:15378"/>
        <dbReference type="ChEBI" id="CHEBI:29033"/>
        <dbReference type="ChEBI" id="CHEBI:29034"/>
        <dbReference type="ChEBI" id="CHEBI:29969"/>
        <dbReference type="ChEBI" id="CHEBI:29979"/>
        <dbReference type="ChEBI" id="CHEBI:33190"/>
        <dbReference type="ChEBI" id="CHEBI:58354"/>
        <dbReference type="ChEBI" id="CHEBI:143915"/>
        <dbReference type="ChEBI" id="CHEBI:157692"/>
    </reaction>
    <physiologicalReaction direction="left-to-right" evidence="11">
        <dbReference type="Rhea" id="RHEA:65757"/>
    </physiologicalReaction>
</comment>
<protein>
    <recommendedName>
        <fullName evidence="10">Thiamine pyrimidine synthase</fullName>
    </recommendedName>
</protein>
<name>A0ABP7CSU0_9MICC</name>
<evidence type="ECO:0000256" key="10">
    <source>
        <dbReference type="ARBA" id="ARBA00033171"/>
    </source>
</evidence>
<dbReference type="SUPFAM" id="SSF53850">
    <property type="entry name" value="Periplasmic binding protein-like II"/>
    <property type="match status" value="1"/>
</dbReference>
<sequence length="362" mass="38179">MTMRFTTSVPVPRRARLVAATSVLAASALALSACAAASSTEAPSSTGAADFGTLDYNQSWVKTTEFAGEYFADSKGYFKDAGFGQVNLISGGPSGTSSETMVLAGSALVGTTTPIATGSMVAESDAPLKIIGAKFQKNPFTVYSLAENPIKTPQDMVGKRIGVASGTNEVLFEALLEVNGIDPTQVEAVPVQFDPQPLMNGEVDGQIGFLTNESITVGLEGFDVVNMPFADNGMPFVAGAFVTTEENLSENRDALKAFMTAAIKGWKDALAEPDESARLAYEEYGADLGLDPAKEKKQAVAQNELVVAGETDANGILYISDELAQANIDVLKVAGYDLSVDDLFDNSLLEEVYAEHPELKEP</sequence>
<evidence type="ECO:0000313" key="15">
    <source>
        <dbReference type="Proteomes" id="UP001500752"/>
    </source>
</evidence>
<feature type="signal peptide" evidence="12">
    <location>
        <begin position="1"/>
        <end position="35"/>
    </location>
</feature>
<evidence type="ECO:0000259" key="13">
    <source>
        <dbReference type="Pfam" id="PF09084"/>
    </source>
</evidence>
<evidence type="ECO:0000256" key="8">
    <source>
        <dbReference type="ARBA" id="ARBA00022977"/>
    </source>
</evidence>
<keyword evidence="7" id="KW-0663">Pyridoxal phosphate</keyword>
<comment type="function">
    <text evidence="1">Responsible for the formation of the pyrimidine heterocycle in the thiamine biosynthesis pathway. Catalyzes the formation of hydroxymethylpyrimidine phosphate (HMP-P) from histidine and pyridoxal phosphate (PLP). The protein uses PLP and the active site histidine to form HMP-P, generating an inactive enzyme. The enzyme can only undergo a single turnover, which suggests it is a suicide enzyme.</text>
</comment>
<reference evidence="15" key="1">
    <citation type="journal article" date="2019" name="Int. J. Syst. Evol. Microbiol.">
        <title>The Global Catalogue of Microorganisms (GCM) 10K type strain sequencing project: providing services to taxonomists for standard genome sequencing and annotation.</title>
        <authorList>
            <consortium name="The Broad Institute Genomics Platform"/>
            <consortium name="The Broad Institute Genome Sequencing Center for Infectious Disease"/>
            <person name="Wu L."/>
            <person name="Ma J."/>
        </authorList>
    </citation>
    <scope>NUCLEOTIDE SEQUENCE [LARGE SCALE GENOMIC DNA]</scope>
    <source>
        <strain evidence="15">JCM 30742</strain>
    </source>
</reference>